<accession>A0A7C1T0T3</accession>
<protein>
    <submittedName>
        <fullName evidence="1">Uncharacterized protein</fullName>
    </submittedName>
</protein>
<organism evidence="1">
    <name type="scientific">Thermofilum pendens</name>
    <dbReference type="NCBI Taxonomy" id="2269"/>
    <lineage>
        <taxon>Archaea</taxon>
        <taxon>Thermoproteota</taxon>
        <taxon>Thermoprotei</taxon>
        <taxon>Thermofilales</taxon>
        <taxon>Thermofilaceae</taxon>
        <taxon>Thermofilum</taxon>
    </lineage>
</organism>
<proteinExistence type="predicted"/>
<evidence type="ECO:0000313" key="1">
    <source>
        <dbReference type="EMBL" id="HEB48320.1"/>
    </source>
</evidence>
<comment type="caution">
    <text evidence="1">The sequence shown here is derived from an EMBL/GenBank/DDBJ whole genome shotgun (WGS) entry which is preliminary data.</text>
</comment>
<gene>
    <name evidence="1" type="ORF">ENP77_00775</name>
</gene>
<sequence>MSLLSEERFIGVSVEREVRRLLEQELAANPEALSLAQRILEAYAKGGKKGVAQLVRSLVEG</sequence>
<name>A0A7C1T0T3_THEPE</name>
<reference evidence="1" key="1">
    <citation type="journal article" date="2020" name="mSystems">
        <title>Genome- and Community-Level Interaction Insights into Carbon Utilization and Element Cycling Functions of Hydrothermarchaeota in Hydrothermal Sediment.</title>
        <authorList>
            <person name="Zhou Z."/>
            <person name="Liu Y."/>
            <person name="Xu W."/>
            <person name="Pan J."/>
            <person name="Luo Z.H."/>
            <person name="Li M."/>
        </authorList>
    </citation>
    <scope>NUCLEOTIDE SEQUENCE [LARGE SCALE GENOMIC DNA]</scope>
    <source>
        <strain evidence="1">SpSt-25</strain>
    </source>
</reference>
<dbReference type="AlphaFoldDB" id="A0A7C1T0T3"/>
<dbReference type="EMBL" id="DSKP01000028">
    <property type="protein sequence ID" value="HEB48320.1"/>
    <property type="molecule type" value="Genomic_DNA"/>
</dbReference>